<keyword evidence="5" id="KW-1185">Reference proteome</keyword>
<dbReference type="Pfam" id="PF07510">
    <property type="entry name" value="GmrSD_C"/>
    <property type="match status" value="1"/>
</dbReference>
<dbReference type="Proteomes" id="UP000711614">
    <property type="component" value="Unassembled WGS sequence"/>
</dbReference>
<dbReference type="PROSITE" id="PS51257">
    <property type="entry name" value="PROKAR_LIPOPROTEIN"/>
    <property type="match status" value="1"/>
</dbReference>
<evidence type="ECO:0000256" key="2">
    <source>
        <dbReference type="SAM" id="SignalP"/>
    </source>
</evidence>
<gene>
    <name evidence="4" type="ORF">JOF48_001554</name>
</gene>
<feature type="compositionally biased region" description="Low complexity" evidence="1">
    <location>
        <begin position="40"/>
        <end position="63"/>
    </location>
</feature>
<dbReference type="PANTHER" id="PTHR24094:SF15">
    <property type="entry name" value="AMP-DEPENDENT SYNTHETASE_LIGASE DOMAIN-CONTAINING PROTEIN-RELATED"/>
    <property type="match status" value="1"/>
</dbReference>
<protein>
    <recommendedName>
        <fullName evidence="3">Excalibur calcium-binding domain-containing protein</fullName>
    </recommendedName>
</protein>
<dbReference type="EMBL" id="JAGIOI010000001">
    <property type="protein sequence ID" value="MBP2412755.1"/>
    <property type="molecule type" value="Genomic_DNA"/>
</dbReference>
<evidence type="ECO:0000313" key="4">
    <source>
        <dbReference type="EMBL" id="MBP2412755.1"/>
    </source>
</evidence>
<feature type="chain" id="PRO_5046739009" description="Excalibur calcium-binding domain-containing protein" evidence="2">
    <location>
        <begin position="40"/>
        <end position="386"/>
    </location>
</feature>
<dbReference type="SMART" id="SM00894">
    <property type="entry name" value="Excalibur"/>
    <property type="match status" value="1"/>
</dbReference>
<accession>A0ABS4YVX9</accession>
<dbReference type="PANTHER" id="PTHR24094">
    <property type="entry name" value="SECRETED PROTEIN"/>
    <property type="match status" value="1"/>
</dbReference>
<name>A0ABS4YVX9_9MICC</name>
<keyword evidence="2" id="KW-0732">Signal</keyword>
<feature type="signal peptide" evidence="2">
    <location>
        <begin position="1"/>
        <end position="39"/>
    </location>
</feature>
<feature type="region of interest" description="Disordered" evidence="1">
    <location>
        <begin position="40"/>
        <end position="97"/>
    </location>
</feature>
<organism evidence="4 5">
    <name type="scientific">Arthrobacter stackebrandtii</name>
    <dbReference type="NCBI Taxonomy" id="272161"/>
    <lineage>
        <taxon>Bacteria</taxon>
        <taxon>Bacillati</taxon>
        <taxon>Actinomycetota</taxon>
        <taxon>Actinomycetes</taxon>
        <taxon>Micrococcales</taxon>
        <taxon>Micrococcaceae</taxon>
        <taxon>Arthrobacter</taxon>
    </lineage>
</organism>
<evidence type="ECO:0000259" key="3">
    <source>
        <dbReference type="SMART" id="SM00894"/>
    </source>
</evidence>
<evidence type="ECO:0000313" key="5">
    <source>
        <dbReference type="Proteomes" id="UP000711614"/>
    </source>
</evidence>
<evidence type="ECO:0000256" key="1">
    <source>
        <dbReference type="SAM" id="MobiDB-lite"/>
    </source>
</evidence>
<dbReference type="Pfam" id="PF05901">
    <property type="entry name" value="Excalibur"/>
    <property type="match status" value="1"/>
</dbReference>
<feature type="domain" description="Excalibur calcium-binding" evidence="3">
    <location>
        <begin position="350"/>
        <end position="386"/>
    </location>
</feature>
<reference evidence="4 5" key="1">
    <citation type="submission" date="2021-03" db="EMBL/GenBank/DDBJ databases">
        <title>Sequencing the genomes of 1000 actinobacteria strains.</title>
        <authorList>
            <person name="Klenk H.-P."/>
        </authorList>
    </citation>
    <scope>NUCLEOTIDE SEQUENCE [LARGE SCALE GENOMIC DNA]</scope>
    <source>
        <strain evidence="4 5">DSM 16005</strain>
    </source>
</reference>
<sequence length="386" mass="39770">MPAPRRSPSWGATDFLMASAAASVLFLTTACGGVVQAEAAPVPTTTPETTASASSSPSATPLPETAPEPEPTAEDTAPLDPETVPDPGSATPDDGAQPAIATSALELLATLPVKGRAPKTGYSREQFGQAWADVDRNGCDTRNDILDRDLAEKTFKPGTRDCVVLTGVLADPYTATTINFVRGSATSSAVQIDHVVALSDAWQKGAQQLSPEQRTAFGNDPLNLLAVDGPSNQSKGAGDAATWLPPNKAYRCDYVARQVSVKAGYSLWVTQAEHDAMARVLADCSDIVVPSAPAAPDGGEAANQPVVLPPPAPIEPVAPIEPPAPIVEAPAAEVPAAPAPLLEAPVPEAYYQNCDAVRAAGASPIRVGDPGFQPKFDRDGDGVGCE</sequence>
<comment type="caution">
    <text evidence="4">The sequence shown here is derived from an EMBL/GenBank/DDBJ whole genome shotgun (WGS) entry which is preliminary data.</text>
</comment>
<proteinExistence type="predicted"/>
<dbReference type="InterPro" id="IPR011089">
    <property type="entry name" value="GmrSD_C"/>
</dbReference>
<dbReference type="RefSeq" id="WP_245346445.1">
    <property type="nucleotide sequence ID" value="NZ_JAGIOI010000001.1"/>
</dbReference>
<dbReference type="InterPro" id="IPR008613">
    <property type="entry name" value="Excalibur_Ca-bd_domain"/>
</dbReference>